<evidence type="ECO:0000256" key="1">
    <source>
        <dbReference type="SAM" id="SignalP"/>
    </source>
</evidence>
<sequence>MRTSTILALAASTLTSASPLLAIEPPVTAQFNVSKFVFGCTTGCYWSFNVTVEGEFKNHPELKSPVTCSGGLDENKDYKKCDVGDVSETQEVLAYIVKDTNMLKLQYAVNNLEERSTYRFYGEKKVYAATSDQAKLQKEEFFVPETVVAAVA</sequence>
<protein>
    <submittedName>
        <fullName evidence="2">Uncharacterized protein</fullName>
    </submittedName>
</protein>
<reference evidence="2" key="1">
    <citation type="submission" date="2020-04" db="EMBL/GenBank/DDBJ databases">
        <title>Draft genome resource of the tomato pathogen Pseudocercospora fuligena.</title>
        <authorList>
            <person name="Zaccaron A."/>
        </authorList>
    </citation>
    <scope>NUCLEOTIDE SEQUENCE</scope>
    <source>
        <strain evidence="2">PF001</strain>
    </source>
</reference>
<feature type="signal peptide" evidence="1">
    <location>
        <begin position="1"/>
        <end position="29"/>
    </location>
</feature>
<evidence type="ECO:0000313" key="2">
    <source>
        <dbReference type="EMBL" id="KAF7197604.1"/>
    </source>
</evidence>
<evidence type="ECO:0000313" key="3">
    <source>
        <dbReference type="Proteomes" id="UP000660729"/>
    </source>
</evidence>
<organism evidence="2 3">
    <name type="scientific">Pseudocercospora fuligena</name>
    <dbReference type="NCBI Taxonomy" id="685502"/>
    <lineage>
        <taxon>Eukaryota</taxon>
        <taxon>Fungi</taxon>
        <taxon>Dikarya</taxon>
        <taxon>Ascomycota</taxon>
        <taxon>Pezizomycotina</taxon>
        <taxon>Dothideomycetes</taxon>
        <taxon>Dothideomycetidae</taxon>
        <taxon>Mycosphaerellales</taxon>
        <taxon>Mycosphaerellaceae</taxon>
        <taxon>Pseudocercospora</taxon>
    </lineage>
</organism>
<keyword evidence="1" id="KW-0732">Signal</keyword>
<gene>
    <name evidence="2" type="ORF">HII31_01107</name>
</gene>
<dbReference type="AlphaFoldDB" id="A0A8H6RUA4"/>
<dbReference type="EMBL" id="JABCIY010000011">
    <property type="protein sequence ID" value="KAF7197604.1"/>
    <property type="molecule type" value="Genomic_DNA"/>
</dbReference>
<feature type="chain" id="PRO_5034169003" evidence="1">
    <location>
        <begin position="30"/>
        <end position="152"/>
    </location>
</feature>
<dbReference type="OrthoDB" id="3642254at2759"/>
<proteinExistence type="predicted"/>
<comment type="caution">
    <text evidence="2">The sequence shown here is derived from an EMBL/GenBank/DDBJ whole genome shotgun (WGS) entry which is preliminary data.</text>
</comment>
<dbReference type="Proteomes" id="UP000660729">
    <property type="component" value="Unassembled WGS sequence"/>
</dbReference>
<name>A0A8H6RUA4_9PEZI</name>
<keyword evidence="3" id="KW-1185">Reference proteome</keyword>
<accession>A0A8H6RUA4</accession>